<dbReference type="Proteomes" id="UP000291106">
    <property type="component" value="Chromosome"/>
</dbReference>
<dbReference type="PANTHER" id="PTHR10434">
    <property type="entry name" value="1-ACYL-SN-GLYCEROL-3-PHOSPHATE ACYLTRANSFERASE"/>
    <property type="match status" value="1"/>
</dbReference>
<dbReference type="SMART" id="SM00563">
    <property type="entry name" value="PlsC"/>
    <property type="match status" value="1"/>
</dbReference>
<sequence length="259" mass="29312">MEKVVNSLSKSLRACASAISFTFFGIGGLILSYVWFPLLCVVHRDKKKRELACQKSICKSFRFFTLFMHWLRILDLDVKNQERLSQRHGCIVVANHPTLIDVVILMGYMDQCDCIVKSELFHNPFVRHIVNLAGFIPNQSEDLINLCQQKLSQKRKLLIFPEGSRTVPGESVKCQRGAAHLAVRCDTDIQTVRIHCSPIALYKGSAWYQMPASPMKFTIEVDQPISIMPIIEGSPAPATAARRLTRYLNSHLQPNVADK</sequence>
<dbReference type="RefSeq" id="WP_130597948.1">
    <property type="nucleotide sequence ID" value="NZ_CP036200.1"/>
</dbReference>
<proteinExistence type="predicted"/>
<keyword evidence="3 6" id="KW-0012">Acyltransferase</keyword>
<keyword evidence="4" id="KW-0812">Transmembrane</keyword>
<dbReference type="KEGG" id="smai:EXU30_04120"/>
<dbReference type="SUPFAM" id="SSF69593">
    <property type="entry name" value="Glycerol-3-phosphate (1)-acyltransferase"/>
    <property type="match status" value="1"/>
</dbReference>
<reference evidence="6 7" key="1">
    <citation type="submission" date="2019-02" db="EMBL/GenBank/DDBJ databases">
        <title>Shewanella sp. D4-2 isolated from Dokdo Island.</title>
        <authorList>
            <person name="Baek K."/>
        </authorList>
    </citation>
    <scope>NUCLEOTIDE SEQUENCE [LARGE SCALE GENOMIC DNA]</scope>
    <source>
        <strain evidence="6 7">D4-2</strain>
    </source>
</reference>
<accession>A0A411PEQ4</accession>
<evidence type="ECO:0000256" key="1">
    <source>
        <dbReference type="ARBA" id="ARBA00005189"/>
    </source>
</evidence>
<evidence type="ECO:0000256" key="4">
    <source>
        <dbReference type="SAM" id="Phobius"/>
    </source>
</evidence>
<dbReference type="AlphaFoldDB" id="A0A411PEQ4"/>
<name>A0A411PEQ4_9GAMM</name>
<evidence type="ECO:0000313" key="6">
    <source>
        <dbReference type="EMBL" id="QBF81974.1"/>
    </source>
</evidence>
<dbReference type="EMBL" id="CP036200">
    <property type="protein sequence ID" value="QBF81974.1"/>
    <property type="molecule type" value="Genomic_DNA"/>
</dbReference>
<gene>
    <name evidence="6" type="ORF">EXU30_04120</name>
</gene>
<dbReference type="GO" id="GO:0003841">
    <property type="term" value="F:1-acylglycerol-3-phosphate O-acyltransferase activity"/>
    <property type="evidence" value="ECO:0007669"/>
    <property type="project" value="TreeGrafter"/>
</dbReference>
<dbReference type="PANTHER" id="PTHR10434:SF66">
    <property type="entry name" value="PHOSPHOLIPID_GLYCEROL ACYLTRANSFERASE DOMAIN-CONTAINING PROTEIN"/>
    <property type="match status" value="1"/>
</dbReference>
<protein>
    <submittedName>
        <fullName evidence="6">1-acyl-sn-glycerol-3-phosphate acyltransferase</fullName>
    </submittedName>
</protein>
<dbReference type="OrthoDB" id="9812274at2"/>
<keyword evidence="7" id="KW-1185">Reference proteome</keyword>
<evidence type="ECO:0000256" key="3">
    <source>
        <dbReference type="ARBA" id="ARBA00023315"/>
    </source>
</evidence>
<feature type="domain" description="Phospholipid/glycerol acyltransferase" evidence="5">
    <location>
        <begin position="90"/>
        <end position="197"/>
    </location>
</feature>
<dbReference type="InterPro" id="IPR002123">
    <property type="entry name" value="Plipid/glycerol_acylTrfase"/>
</dbReference>
<dbReference type="CDD" id="cd07989">
    <property type="entry name" value="LPLAT_AGPAT-like"/>
    <property type="match status" value="1"/>
</dbReference>
<keyword evidence="2 6" id="KW-0808">Transferase</keyword>
<feature type="transmembrane region" description="Helical" evidence="4">
    <location>
        <begin position="12"/>
        <end position="36"/>
    </location>
</feature>
<evidence type="ECO:0000259" key="5">
    <source>
        <dbReference type="SMART" id="SM00563"/>
    </source>
</evidence>
<evidence type="ECO:0000313" key="7">
    <source>
        <dbReference type="Proteomes" id="UP000291106"/>
    </source>
</evidence>
<keyword evidence="4" id="KW-0472">Membrane</keyword>
<keyword evidence="4" id="KW-1133">Transmembrane helix</keyword>
<organism evidence="6 7">
    <name type="scientific">Shewanella maritima</name>
    <dbReference type="NCBI Taxonomy" id="2520507"/>
    <lineage>
        <taxon>Bacteria</taxon>
        <taxon>Pseudomonadati</taxon>
        <taxon>Pseudomonadota</taxon>
        <taxon>Gammaproteobacteria</taxon>
        <taxon>Alteromonadales</taxon>
        <taxon>Shewanellaceae</taxon>
        <taxon>Shewanella</taxon>
    </lineage>
</organism>
<evidence type="ECO:0000256" key="2">
    <source>
        <dbReference type="ARBA" id="ARBA00022679"/>
    </source>
</evidence>
<dbReference type="GO" id="GO:0006654">
    <property type="term" value="P:phosphatidic acid biosynthetic process"/>
    <property type="evidence" value="ECO:0007669"/>
    <property type="project" value="TreeGrafter"/>
</dbReference>
<comment type="pathway">
    <text evidence="1">Lipid metabolism.</text>
</comment>
<dbReference type="Pfam" id="PF01553">
    <property type="entry name" value="Acyltransferase"/>
    <property type="match status" value="1"/>
</dbReference>